<keyword evidence="3" id="KW-1185">Reference proteome</keyword>
<dbReference type="RefSeq" id="WP_013661417.1">
    <property type="nucleotide sequence ID" value="NC_015276.1"/>
</dbReference>
<feature type="chain" id="PRO_5003279241" evidence="1">
    <location>
        <begin position="30"/>
        <end position="294"/>
    </location>
</feature>
<protein>
    <submittedName>
        <fullName evidence="2">Uncharacterized protein</fullName>
    </submittedName>
</protein>
<dbReference type="KEGG" id="mme:Marme_2271"/>
<evidence type="ECO:0000313" key="2">
    <source>
        <dbReference type="EMBL" id="ADZ91512.1"/>
    </source>
</evidence>
<dbReference type="OrthoDB" id="9844289at2"/>
<evidence type="ECO:0000256" key="1">
    <source>
        <dbReference type="SAM" id="SignalP"/>
    </source>
</evidence>
<dbReference type="STRING" id="717774.Marme_2271"/>
<gene>
    <name evidence="2" type="ordered locus">Marme_2271</name>
</gene>
<reference evidence="2 3" key="1">
    <citation type="journal article" date="2012" name="Stand. Genomic Sci.">
        <title>Complete genome sequence of the melanogenic marine bacterium Marinomonas mediterranea type strain (MMB-1(T)).</title>
        <authorList>
            <person name="Lucas-Elio P."/>
            <person name="Goodwin L."/>
            <person name="Woyke T."/>
            <person name="Pitluck S."/>
            <person name="Nolan M."/>
            <person name="Kyrpides N.C."/>
            <person name="Detter J.C."/>
            <person name="Copeland A."/>
            <person name="Teshima H."/>
            <person name="Bruce D."/>
            <person name="Detter C."/>
            <person name="Tapia R."/>
            <person name="Han S."/>
            <person name="Land M.L."/>
            <person name="Ivanova N."/>
            <person name="Mikhailova N."/>
            <person name="Johnston A.W."/>
            <person name="Sanchez-Amat A."/>
        </authorList>
    </citation>
    <scope>NUCLEOTIDE SEQUENCE [LARGE SCALE GENOMIC DNA]</scope>
    <source>
        <strain evidence="3">ATCC 700492 / JCM 21426 / NBRC 103028 / MMB-1</strain>
    </source>
</reference>
<dbReference type="Proteomes" id="UP000001062">
    <property type="component" value="Chromosome"/>
</dbReference>
<dbReference type="AlphaFoldDB" id="F2JTJ8"/>
<evidence type="ECO:0000313" key="3">
    <source>
        <dbReference type="Proteomes" id="UP000001062"/>
    </source>
</evidence>
<organism evidence="2 3">
    <name type="scientific">Marinomonas mediterranea (strain ATCC 700492 / JCM 21426 / NBRC 103028 / MMB-1)</name>
    <dbReference type="NCBI Taxonomy" id="717774"/>
    <lineage>
        <taxon>Bacteria</taxon>
        <taxon>Pseudomonadati</taxon>
        <taxon>Pseudomonadota</taxon>
        <taxon>Gammaproteobacteria</taxon>
        <taxon>Oceanospirillales</taxon>
        <taxon>Oceanospirillaceae</taxon>
        <taxon>Marinomonas</taxon>
    </lineage>
</organism>
<dbReference type="HOGENOM" id="CLU_945953_0_0_6"/>
<accession>F2JTJ8</accession>
<sequence precursor="true">MVCIKTSINTFLVTVCFSIVCFSSASVNAFSLGDLDDYLDDAETDIQNEIDTIEQQIEELEEGQTPTQALQNQIDKNAQDILALAENVKQNISSELSNVRTDTNNQSDQVAATLEEAILKYDDKKTYYESLAKAAGEQGQASLENAYEEMANAWALRLSQYEAELESQYQTILEDITTAEESNIVLIGQSAQFENVEEVDDSSPQLYPNSSVGLSASSDGYIIPFNYTFSDWAQVSMAAPYSNGTFKAPLLTLGVFVNDWVFDYIGVRGQVLADDESKYGYGIKLKERLEHWRC</sequence>
<name>F2JTJ8_MARM1</name>
<dbReference type="EMBL" id="CP002583">
    <property type="protein sequence ID" value="ADZ91512.1"/>
    <property type="molecule type" value="Genomic_DNA"/>
</dbReference>
<keyword evidence="1" id="KW-0732">Signal</keyword>
<proteinExistence type="predicted"/>
<feature type="signal peptide" evidence="1">
    <location>
        <begin position="1"/>
        <end position="29"/>
    </location>
</feature>
<dbReference type="PATRIC" id="fig|717774.3.peg.2340"/>